<reference evidence="1 2" key="1">
    <citation type="submission" date="2024-05" db="EMBL/GenBank/DDBJ databases">
        <authorList>
            <person name="Duchaud E."/>
        </authorList>
    </citation>
    <scope>NUCLEOTIDE SEQUENCE [LARGE SCALE GENOMIC DNA]</scope>
    <source>
        <strain evidence="1">Ena-SAMPLE-TAB-13-05-2024-13:56:06:370-140305</strain>
    </source>
</reference>
<dbReference type="InterPro" id="IPR011990">
    <property type="entry name" value="TPR-like_helical_dom_sf"/>
</dbReference>
<dbReference type="Proteomes" id="UP001497602">
    <property type="component" value="Unassembled WGS sequence"/>
</dbReference>
<evidence type="ECO:0000313" key="1">
    <source>
        <dbReference type="EMBL" id="CAL2104816.1"/>
    </source>
</evidence>
<proteinExistence type="predicted"/>
<dbReference type="InterPro" id="IPR041662">
    <property type="entry name" value="SusD-like_2"/>
</dbReference>
<comment type="caution">
    <text evidence="1">The sequence shown here is derived from an EMBL/GenBank/DDBJ whole genome shotgun (WGS) entry which is preliminary data.</text>
</comment>
<protein>
    <submittedName>
        <fullName evidence="1">Starch-binding associating with outer membrane</fullName>
    </submittedName>
</protein>
<dbReference type="Gene3D" id="1.25.40.390">
    <property type="match status" value="1"/>
</dbReference>
<dbReference type="RefSeq" id="WP_348736491.1">
    <property type="nucleotide sequence ID" value="NZ_CAXJRC010000001.1"/>
</dbReference>
<name>A0ABM9PGS6_9FLAO</name>
<organism evidence="1 2">
    <name type="scientific">Tenacibaculum vairaonense</name>
    <dbReference type="NCBI Taxonomy" id="3137860"/>
    <lineage>
        <taxon>Bacteria</taxon>
        <taxon>Pseudomonadati</taxon>
        <taxon>Bacteroidota</taxon>
        <taxon>Flavobacteriia</taxon>
        <taxon>Flavobacteriales</taxon>
        <taxon>Flavobacteriaceae</taxon>
        <taxon>Tenacibaculum</taxon>
    </lineage>
</organism>
<evidence type="ECO:0000313" key="2">
    <source>
        <dbReference type="Proteomes" id="UP001497602"/>
    </source>
</evidence>
<accession>A0ABM9PGS6</accession>
<dbReference type="SUPFAM" id="SSF48452">
    <property type="entry name" value="TPR-like"/>
    <property type="match status" value="1"/>
</dbReference>
<sequence length="461" mass="51283">MKKSNLFKNILLGLIVIFTSCSDLSELNINPNEPTQPEASYLLTNAIYTLGNQTATNGFTFSSTLMQHHGKFDFNDVDQYEIETNNAVWVANYKLLADMNDVLASEKASVSTKAVAKIVKAIIGAELTDLYGPVPFFEAGNKNNLTPKYDQQKDIYTATNGVLSLLAQATSTLTTDNTGIVGDILFSGNKESWIKLANVLQLRYLLRISENYPSVGAKIKQIIATGNIFASNADNAVLAFQGEPNHWFLSRVRDGDFSLYSVTTTVLKMLEDKQDPRLAFYYKTNDAGNYVGITPGSNDRAGNYTGLSNNLRATDVMDMVFATYHEQEFILAEAALKGYITSDAQTHYENAVKANFEYRNVAIPADYLTSASKGQWNGNLENIINQKYLANIMTGHEAWFDYRRTGFPTIPVALNNINGDKVPVRFKYPSEETFTNKANNAQALSWLTGGNDYNSKSWWDK</sequence>
<dbReference type="PROSITE" id="PS51257">
    <property type="entry name" value="PROKAR_LIPOPROTEIN"/>
    <property type="match status" value="1"/>
</dbReference>
<gene>
    <name evidence="1" type="ORF">T190115A13A_100104</name>
</gene>
<dbReference type="EMBL" id="CAXJRC010000001">
    <property type="protein sequence ID" value="CAL2104816.1"/>
    <property type="molecule type" value="Genomic_DNA"/>
</dbReference>
<keyword evidence="2" id="KW-1185">Reference proteome</keyword>
<dbReference type="Pfam" id="PF12771">
    <property type="entry name" value="SusD-like_2"/>
    <property type="match status" value="1"/>
</dbReference>